<dbReference type="InterPro" id="IPR011010">
    <property type="entry name" value="DNA_brk_join_enz"/>
</dbReference>
<evidence type="ECO:0000256" key="4">
    <source>
        <dbReference type="ARBA" id="ARBA00023172"/>
    </source>
</evidence>
<evidence type="ECO:0008006" key="10">
    <source>
        <dbReference type="Google" id="ProtNLM"/>
    </source>
</evidence>
<dbReference type="InterPro" id="IPR002104">
    <property type="entry name" value="Integrase_catalytic"/>
</dbReference>
<dbReference type="PROSITE" id="PS51900">
    <property type="entry name" value="CB"/>
    <property type="match status" value="1"/>
</dbReference>
<dbReference type="STRING" id="679201.HMPREF9334_00289"/>
<evidence type="ECO:0000313" key="9">
    <source>
        <dbReference type="Proteomes" id="UP000004129"/>
    </source>
</evidence>
<dbReference type="InterPro" id="IPR004107">
    <property type="entry name" value="Integrase_SAM-like_N"/>
</dbReference>
<dbReference type="GO" id="GO:0003677">
    <property type="term" value="F:DNA binding"/>
    <property type="evidence" value="ECO:0007669"/>
    <property type="project" value="UniProtKB-UniRule"/>
</dbReference>
<dbReference type="InterPro" id="IPR010998">
    <property type="entry name" value="Integrase_recombinase_N"/>
</dbReference>
<dbReference type="Proteomes" id="UP000004129">
    <property type="component" value="Unassembled WGS sequence"/>
</dbReference>
<reference evidence="8 9" key="1">
    <citation type="submission" date="2011-08" db="EMBL/GenBank/DDBJ databases">
        <title>The Genome Sequence of Selenomonas infelix ATCC 43532.</title>
        <authorList>
            <consortium name="The Broad Institute Genome Sequencing Platform"/>
            <person name="Earl A."/>
            <person name="Ward D."/>
            <person name="Feldgarden M."/>
            <person name="Gevers D."/>
            <person name="Izard J."/>
            <person name="Blanton J.M."/>
            <person name="Baranova O.V."/>
            <person name="Dewhirst F.E."/>
            <person name="Young S.K."/>
            <person name="Zeng Q."/>
            <person name="Gargeya S."/>
            <person name="Fitzgerald M."/>
            <person name="Haas B."/>
            <person name="Abouelleil A."/>
            <person name="Alvarado L."/>
            <person name="Arachchi H.M."/>
            <person name="Berlin A."/>
            <person name="Brown A."/>
            <person name="Chapman S.B."/>
            <person name="Chen Z."/>
            <person name="Dunbar C."/>
            <person name="Freedman E."/>
            <person name="Gearin G."/>
            <person name="Gellesch M."/>
            <person name="Goldberg J."/>
            <person name="Griggs A."/>
            <person name="Gujja S."/>
            <person name="Heiman D."/>
            <person name="Howarth C."/>
            <person name="Larson L."/>
            <person name="Lui A."/>
            <person name="MacDonald P.J.P."/>
            <person name="Montmayeur A."/>
            <person name="Murphy C."/>
            <person name="Neiman D."/>
            <person name="Pearson M."/>
            <person name="Priest M."/>
            <person name="Roberts A."/>
            <person name="Saif S."/>
            <person name="Shea T."/>
            <person name="Shenoy N."/>
            <person name="Sisk P."/>
            <person name="Stolte C."/>
            <person name="Sykes S."/>
            <person name="Wortman J."/>
            <person name="Nusbaum C."/>
            <person name="Birren B."/>
        </authorList>
    </citation>
    <scope>NUCLEOTIDE SEQUENCE [LARGE SCALE GENOMIC DNA]</scope>
    <source>
        <strain evidence="8 9">ATCC 43532</strain>
    </source>
</reference>
<feature type="domain" description="Tyr recombinase" evidence="6">
    <location>
        <begin position="180"/>
        <end position="413"/>
    </location>
</feature>
<evidence type="ECO:0000259" key="7">
    <source>
        <dbReference type="PROSITE" id="PS51900"/>
    </source>
</evidence>
<evidence type="ECO:0000256" key="1">
    <source>
        <dbReference type="ARBA" id="ARBA00008857"/>
    </source>
</evidence>
<protein>
    <recommendedName>
        <fullName evidence="10">Tyr recombinase domain-containing protein</fullName>
    </recommendedName>
</protein>
<dbReference type="InterPro" id="IPR013762">
    <property type="entry name" value="Integrase-like_cat_sf"/>
</dbReference>
<keyword evidence="2" id="KW-0229">DNA integration</keyword>
<dbReference type="GO" id="GO:0015074">
    <property type="term" value="P:DNA integration"/>
    <property type="evidence" value="ECO:0007669"/>
    <property type="project" value="UniProtKB-KW"/>
</dbReference>
<evidence type="ECO:0000256" key="3">
    <source>
        <dbReference type="ARBA" id="ARBA00023125"/>
    </source>
</evidence>
<dbReference type="PROSITE" id="PS51898">
    <property type="entry name" value="TYR_RECOMBINASE"/>
    <property type="match status" value="1"/>
</dbReference>
<proteinExistence type="inferred from homology"/>
<dbReference type="OrthoDB" id="9803188at2"/>
<comment type="caution">
    <text evidence="8">The sequence shown here is derived from an EMBL/GenBank/DDBJ whole genome shotgun (WGS) entry which is preliminary data.</text>
</comment>
<dbReference type="InterPro" id="IPR044068">
    <property type="entry name" value="CB"/>
</dbReference>
<dbReference type="PANTHER" id="PTHR30349">
    <property type="entry name" value="PHAGE INTEGRASE-RELATED"/>
    <property type="match status" value="1"/>
</dbReference>
<keyword evidence="9" id="KW-1185">Reference proteome</keyword>
<feature type="domain" description="Core-binding (CB)" evidence="7">
    <location>
        <begin position="71"/>
        <end position="153"/>
    </location>
</feature>
<dbReference type="Gene3D" id="1.10.150.130">
    <property type="match status" value="1"/>
</dbReference>
<keyword evidence="3 5" id="KW-0238">DNA-binding</keyword>
<keyword evidence="4" id="KW-0233">DNA recombination</keyword>
<dbReference type="PANTHER" id="PTHR30349:SF64">
    <property type="entry name" value="PROPHAGE INTEGRASE INTD-RELATED"/>
    <property type="match status" value="1"/>
</dbReference>
<dbReference type="eggNOG" id="COG0582">
    <property type="taxonomic scope" value="Bacteria"/>
</dbReference>
<evidence type="ECO:0000313" key="8">
    <source>
        <dbReference type="EMBL" id="EHG22253.1"/>
    </source>
</evidence>
<dbReference type="RefSeq" id="WP_006691740.1">
    <property type="nucleotide sequence ID" value="NZ_JH376797.1"/>
</dbReference>
<name>G5GM08_9FIRM</name>
<gene>
    <name evidence="8" type="ORF">HMPREF9334_00289</name>
</gene>
<dbReference type="Pfam" id="PF00589">
    <property type="entry name" value="Phage_integrase"/>
    <property type="match status" value="1"/>
</dbReference>
<evidence type="ECO:0000256" key="5">
    <source>
        <dbReference type="PROSITE-ProRule" id="PRU01248"/>
    </source>
</evidence>
<dbReference type="Pfam" id="PF14659">
    <property type="entry name" value="Phage_int_SAM_3"/>
    <property type="match status" value="1"/>
</dbReference>
<dbReference type="GO" id="GO:0006310">
    <property type="term" value="P:DNA recombination"/>
    <property type="evidence" value="ECO:0007669"/>
    <property type="project" value="UniProtKB-KW"/>
</dbReference>
<organism evidence="8 9">
    <name type="scientific">Selenomonas infelix ATCC 43532</name>
    <dbReference type="NCBI Taxonomy" id="679201"/>
    <lineage>
        <taxon>Bacteria</taxon>
        <taxon>Bacillati</taxon>
        <taxon>Bacillota</taxon>
        <taxon>Negativicutes</taxon>
        <taxon>Selenomonadales</taxon>
        <taxon>Selenomonadaceae</taxon>
        <taxon>Selenomonas</taxon>
    </lineage>
</organism>
<dbReference type="EMBL" id="ACZM01000003">
    <property type="protein sequence ID" value="EHG22253.1"/>
    <property type="molecule type" value="Genomic_DNA"/>
</dbReference>
<dbReference type="InterPro" id="IPR050090">
    <property type="entry name" value="Tyrosine_recombinase_XerCD"/>
</dbReference>
<sequence>MSKKSNNPLDHVRVKQRGASWAYYFEKAKVDGKRRRGEGGGYATEQDALMAGVEAYNAYIGGGTKKNDTSISFADYLDIWYERTRLSARNNTLELREKNIRLHIKPALGEYRLSSLTPAIIDRFVQEKRKDGYAYETVARILSNISTALDYAIYPMELLRENPARLIKVPGKEFAPLSHRQPRRRIEDSELALIFQRHPFGTTFHMPLVIGLYFGTRIGEALCLSWDNCDMQRMTIAVTQQIQRLAMRGKIGLHYVCDLKTDSSRRTLSFDAQVILPLLQRWKRQQAKNELYYGEDYFYNYIVPAKDYQGRDIKKIVSLEKGYPAPGPRIDIICTQPNGKYIKPTTLGYQCKRIRELGVHDFDFHCMRHTNLTMLGESQAAPNDIMARAGHSDYDTTLRYIENRPEMQAVPVQIISGKVKNVL</sequence>
<dbReference type="PATRIC" id="fig|679201.3.peg.295"/>
<dbReference type="SUPFAM" id="SSF56349">
    <property type="entry name" value="DNA breaking-rejoining enzymes"/>
    <property type="match status" value="1"/>
</dbReference>
<dbReference type="Gene3D" id="1.10.443.10">
    <property type="entry name" value="Intergrase catalytic core"/>
    <property type="match status" value="1"/>
</dbReference>
<dbReference type="HOGENOM" id="CLU_027562_17_1_9"/>
<dbReference type="AlphaFoldDB" id="G5GM08"/>
<evidence type="ECO:0000256" key="2">
    <source>
        <dbReference type="ARBA" id="ARBA00022908"/>
    </source>
</evidence>
<comment type="similarity">
    <text evidence="1">Belongs to the 'phage' integrase family.</text>
</comment>
<evidence type="ECO:0000259" key="6">
    <source>
        <dbReference type="PROSITE" id="PS51898"/>
    </source>
</evidence>
<accession>G5GM08</accession>